<dbReference type="STRING" id="153721.MYP_405"/>
<dbReference type="Pfam" id="PF00753">
    <property type="entry name" value="Lactamase_B"/>
    <property type="match status" value="1"/>
</dbReference>
<dbReference type="InterPro" id="IPR051453">
    <property type="entry name" value="MBL_Glyoxalase_II"/>
</dbReference>
<evidence type="ECO:0000259" key="5">
    <source>
        <dbReference type="SMART" id="SM00849"/>
    </source>
</evidence>
<keyword evidence="4" id="KW-0862">Zinc</keyword>
<dbReference type="PANTHER" id="PTHR46233">
    <property type="entry name" value="HYDROXYACYLGLUTATHIONE HYDROLASE GLOC"/>
    <property type="match status" value="1"/>
</dbReference>
<comment type="caution">
    <text evidence="6">The sequence shown here is derived from an EMBL/GenBank/DDBJ whole genome shotgun (WGS) entry which is preliminary data.</text>
</comment>
<dbReference type="SMART" id="SM00849">
    <property type="entry name" value="Lactamase_B"/>
    <property type="match status" value="1"/>
</dbReference>
<feature type="domain" description="Metallo-beta-lactamase" evidence="5">
    <location>
        <begin position="21"/>
        <end position="184"/>
    </location>
</feature>
<dbReference type="eggNOG" id="COG0491">
    <property type="taxonomic scope" value="Bacteria"/>
</dbReference>
<evidence type="ECO:0000256" key="2">
    <source>
        <dbReference type="ARBA" id="ARBA00022723"/>
    </source>
</evidence>
<dbReference type="OrthoDB" id="9802248at2"/>
<evidence type="ECO:0000313" key="7">
    <source>
        <dbReference type="Proteomes" id="UP000030185"/>
    </source>
</evidence>
<dbReference type="AlphaFoldDB" id="A0A098L9T9"/>
<dbReference type="PANTHER" id="PTHR46233:SF3">
    <property type="entry name" value="HYDROXYACYLGLUTATHIONE HYDROLASE GLOC"/>
    <property type="match status" value="1"/>
</dbReference>
<dbReference type="InterPro" id="IPR036866">
    <property type="entry name" value="RibonucZ/Hydroxyglut_hydro"/>
</dbReference>
<accession>A0A098L9T9</accession>
<keyword evidence="7" id="KW-1185">Reference proteome</keyword>
<dbReference type="Proteomes" id="UP000030185">
    <property type="component" value="Unassembled WGS sequence"/>
</dbReference>
<evidence type="ECO:0000256" key="1">
    <source>
        <dbReference type="ARBA" id="ARBA00001947"/>
    </source>
</evidence>
<sequence>MIHQDENIIILGIRTTKGSFINFCYIIYDKSSREGILVDPSWEPEKINNALYEHEVIVRHILLTHHHFDHINLSDYYTYTTSARVWISEKEYEFYKPNLNNILLFNNNEEIQFGSCTCVTIVTPGHTAGSSCFKINNHLFCGDTLFPEGCGICTSLGGNPNEMFKSIQLLKKNLNKSVKIFPGHSYGIAPGLELESILKTNIYMQIDDEETFIKFRMRTNQKNFMEFL</sequence>
<dbReference type="RefSeq" id="WP_045457680.1">
    <property type="nucleotide sequence ID" value="NZ_BBLT01000001.1"/>
</dbReference>
<dbReference type="SUPFAM" id="SSF56281">
    <property type="entry name" value="Metallo-hydrolase/oxidoreductase"/>
    <property type="match status" value="1"/>
</dbReference>
<evidence type="ECO:0000256" key="4">
    <source>
        <dbReference type="ARBA" id="ARBA00022833"/>
    </source>
</evidence>
<dbReference type="CDD" id="cd16275">
    <property type="entry name" value="BaeB-like_MBL-fold"/>
    <property type="match status" value="1"/>
</dbReference>
<dbReference type="EMBL" id="BBLT01000001">
    <property type="protein sequence ID" value="GAL83179.1"/>
    <property type="molecule type" value="Genomic_DNA"/>
</dbReference>
<comment type="cofactor">
    <cofactor evidence="1">
        <name>Zn(2+)</name>
        <dbReference type="ChEBI" id="CHEBI:29105"/>
    </cofactor>
</comment>
<dbReference type="InterPro" id="IPR001279">
    <property type="entry name" value="Metallo-B-lactamas"/>
</dbReference>
<evidence type="ECO:0000256" key="3">
    <source>
        <dbReference type="ARBA" id="ARBA00022801"/>
    </source>
</evidence>
<proteinExistence type="predicted"/>
<dbReference type="GO" id="GO:0016787">
    <property type="term" value="F:hydrolase activity"/>
    <property type="evidence" value="ECO:0007669"/>
    <property type="project" value="UniProtKB-KW"/>
</dbReference>
<organism evidence="6 7">
    <name type="scientific">Sporocytophaga myxococcoides</name>
    <dbReference type="NCBI Taxonomy" id="153721"/>
    <lineage>
        <taxon>Bacteria</taxon>
        <taxon>Pseudomonadati</taxon>
        <taxon>Bacteroidota</taxon>
        <taxon>Cytophagia</taxon>
        <taxon>Cytophagales</taxon>
        <taxon>Cytophagaceae</taxon>
        <taxon>Sporocytophaga</taxon>
    </lineage>
</organism>
<protein>
    <submittedName>
        <fullName evidence="6">Hydroxyacylglutathione hydrolase</fullName>
    </submittedName>
</protein>
<dbReference type="Gene3D" id="3.60.15.10">
    <property type="entry name" value="Ribonuclease Z/Hydroxyacylglutathione hydrolase-like"/>
    <property type="match status" value="1"/>
</dbReference>
<evidence type="ECO:0000313" key="6">
    <source>
        <dbReference type="EMBL" id="GAL83179.1"/>
    </source>
</evidence>
<name>A0A098L9T9_9BACT</name>
<gene>
    <name evidence="6" type="ORF">MYP_405</name>
</gene>
<keyword evidence="2" id="KW-0479">Metal-binding</keyword>
<keyword evidence="3 6" id="KW-0378">Hydrolase</keyword>
<dbReference type="GO" id="GO:0046872">
    <property type="term" value="F:metal ion binding"/>
    <property type="evidence" value="ECO:0007669"/>
    <property type="project" value="UniProtKB-KW"/>
</dbReference>
<reference evidence="6 7" key="1">
    <citation type="submission" date="2014-09" db="EMBL/GenBank/DDBJ databases">
        <title>Sporocytophaga myxococcoides PG-01 genome sequencing.</title>
        <authorList>
            <person name="Liu L."/>
            <person name="Gao P.J."/>
            <person name="Chen G.J."/>
            <person name="Wang L.S."/>
        </authorList>
    </citation>
    <scope>NUCLEOTIDE SEQUENCE [LARGE SCALE GENOMIC DNA]</scope>
    <source>
        <strain evidence="6 7">PG-01</strain>
    </source>
</reference>